<dbReference type="InterPro" id="IPR050763">
    <property type="entry name" value="ABC_transporter_ATP-binding"/>
</dbReference>
<evidence type="ECO:0000313" key="5">
    <source>
        <dbReference type="EMBL" id="SFG17163.1"/>
    </source>
</evidence>
<protein>
    <submittedName>
        <fullName evidence="5">ABC-2 type transport system ATP-binding protein</fullName>
    </submittedName>
</protein>
<dbReference type="Proteomes" id="UP000198661">
    <property type="component" value="Unassembled WGS sequence"/>
</dbReference>
<keyword evidence="2" id="KW-0547">Nucleotide-binding</keyword>
<dbReference type="PANTHER" id="PTHR42711">
    <property type="entry name" value="ABC TRANSPORTER ATP-BINDING PROTEIN"/>
    <property type="match status" value="1"/>
</dbReference>
<gene>
    <name evidence="5" type="ORF">SAMN04488025_1198</name>
</gene>
<reference evidence="5 6" key="1">
    <citation type="submission" date="2016-10" db="EMBL/GenBank/DDBJ databases">
        <authorList>
            <person name="de Groot N.N."/>
        </authorList>
    </citation>
    <scope>NUCLEOTIDE SEQUENCE [LARGE SCALE GENOMIC DNA]</scope>
    <source>
        <strain evidence="5 6">DSM 44945</strain>
    </source>
</reference>
<dbReference type="CDD" id="cd03230">
    <property type="entry name" value="ABC_DR_subfamily_A"/>
    <property type="match status" value="1"/>
</dbReference>
<dbReference type="Gene3D" id="3.40.50.300">
    <property type="entry name" value="P-loop containing nucleotide triphosphate hydrolases"/>
    <property type="match status" value="1"/>
</dbReference>
<dbReference type="OrthoDB" id="9804819at2"/>
<keyword evidence="3 5" id="KW-0067">ATP-binding</keyword>
<dbReference type="PROSITE" id="PS50893">
    <property type="entry name" value="ABC_TRANSPORTER_2"/>
    <property type="match status" value="1"/>
</dbReference>
<keyword evidence="1" id="KW-0813">Transport</keyword>
<proteinExistence type="predicted"/>
<name>A0A1I2PP47_9BACL</name>
<dbReference type="SUPFAM" id="SSF52540">
    <property type="entry name" value="P-loop containing nucleoside triphosphate hydrolases"/>
    <property type="match status" value="1"/>
</dbReference>
<evidence type="ECO:0000256" key="2">
    <source>
        <dbReference type="ARBA" id="ARBA00022741"/>
    </source>
</evidence>
<dbReference type="PANTHER" id="PTHR42711:SF16">
    <property type="entry name" value="ABC TRANSPORTER ATP-BINDING PROTEIN"/>
    <property type="match status" value="1"/>
</dbReference>
<dbReference type="InterPro" id="IPR017871">
    <property type="entry name" value="ABC_transporter-like_CS"/>
</dbReference>
<dbReference type="InterPro" id="IPR003439">
    <property type="entry name" value="ABC_transporter-like_ATP-bd"/>
</dbReference>
<dbReference type="AlphaFoldDB" id="A0A1I2PP47"/>
<dbReference type="GO" id="GO:0016887">
    <property type="term" value="F:ATP hydrolysis activity"/>
    <property type="evidence" value="ECO:0007669"/>
    <property type="project" value="InterPro"/>
</dbReference>
<evidence type="ECO:0000259" key="4">
    <source>
        <dbReference type="PROSITE" id="PS50893"/>
    </source>
</evidence>
<dbReference type="STRING" id="201973.SAMN04488025_1198"/>
<evidence type="ECO:0000256" key="3">
    <source>
        <dbReference type="ARBA" id="ARBA00022840"/>
    </source>
</evidence>
<dbReference type="InterPro" id="IPR003593">
    <property type="entry name" value="AAA+_ATPase"/>
</dbReference>
<evidence type="ECO:0000256" key="1">
    <source>
        <dbReference type="ARBA" id="ARBA00022448"/>
    </source>
</evidence>
<dbReference type="RefSeq" id="WP_092038921.1">
    <property type="nucleotide sequence ID" value="NZ_FOOK01000019.1"/>
</dbReference>
<organism evidence="5 6">
    <name type="scientific">Planifilum fulgidum</name>
    <dbReference type="NCBI Taxonomy" id="201973"/>
    <lineage>
        <taxon>Bacteria</taxon>
        <taxon>Bacillati</taxon>
        <taxon>Bacillota</taxon>
        <taxon>Bacilli</taxon>
        <taxon>Bacillales</taxon>
        <taxon>Thermoactinomycetaceae</taxon>
        <taxon>Planifilum</taxon>
    </lineage>
</organism>
<dbReference type="SMART" id="SM00382">
    <property type="entry name" value="AAA"/>
    <property type="match status" value="1"/>
</dbReference>
<dbReference type="PROSITE" id="PS00211">
    <property type="entry name" value="ABC_TRANSPORTER_1"/>
    <property type="match status" value="1"/>
</dbReference>
<dbReference type="EMBL" id="FOOK01000019">
    <property type="protein sequence ID" value="SFG17163.1"/>
    <property type="molecule type" value="Genomic_DNA"/>
</dbReference>
<dbReference type="Pfam" id="PF00005">
    <property type="entry name" value="ABC_tran"/>
    <property type="match status" value="1"/>
</dbReference>
<sequence>MDPLIRARGLVKRYGGRTVVKGIDLDIHPNEVVALIGPNGAGKTTTLEMILGLRPPDGGSVAYWCEDPRKHLGVQLQATPFFPALTAAENLQLIAAFYGMRLQPGEMRDILQRCGLAEAERTEASRLSGGQQKRLAIAIALVHRPQVLFLDEPTAALDPRARKEIRDLIRRLSRSGTTIVFTSHDMEEVEKLADRVILIHRGEIRAEGSPESLPRQYGVGNLEELYLELTV</sequence>
<feature type="domain" description="ABC transporter" evidence="4">
    <location>
        <begin position="5"/>
        <end position="226"/>
    </location>
</feature>
<keyword evidence="6" id="KW-1185">Reference proteome</keyword>
<dbReference type="GO" id="GO:0005524">
    <property type="term" value="F:ATP binding"/>
    <property type="evidence" value="ECO:0007669"/>
    <property type="project" value="UniProtKB-KW"/>
</dbReference>
<dbReference type="InterPro" id="IPR027417">
    <property type="entry name" value="P-loop_NTPase"/>
</dbReference>
<accession>A0A1I2PP47</accession>
<evidence type="ECO:0000313" key="6">
    <source>
        <dbReference type="Proteomes" id="UP000198661"/>
    </source>
</evidence>